<gene>
    <name evidence="5" type="ORF">CKY28_10370</name>
</gene>
<dbReference type="FunFam" id="2.40.50.140:FF:000165">
    <property type="entry name" value="Chaperone CsaA"/>
    <property type="match status" value="1"/>
</dbReference>
<keyword evidence="1 3" id="KW-0820">tRNA-binding</keyword>
<dbReference type="GO" id="GO:0000049">
    <property type="term" value="F:tRNA binding"/>
    <property type="evidence" value="ECO:0007669"/>
    <property type="project" value="UniProtKB-UniRule"/>
</dbReference>
<evidence type="ECO:0000256" key="3">
    <source>
        <dbReference type="PROSITE-ProRule" id="PRU00209"/>
    </source>
</evidence>
<dbReference type="CDD" id="cd02798">
    <property type="entry name" value="tRNA_bind_CsaA"/>
    <property type="match status" value="1"/>
</dbReference>
<dbReference type="InterPro" id="IPR008231">
    <property type="entry name" value="CsaA"/>
</dbReference>
<dbReference type="PANTHER" id="PTHR11586:SF37">
    <property type="entry name" value="TRNA-BINDING DOMAIN-CONTAINING PROTEIN"/>
    <property type="match status" value="1"/>
</dbReference>
<dbReference type="AlphaFoldDB" id="A0A2A2SFF5"/>
<dbReference type="InterPro" id="IPR002547">
    <property type="entry name" value="tRNA-bd_dom"/>
</dbReference>
<dbReference type="Gene3D" id="2.40.50.140">
    <property type="entry name" value="Nucleic acid-binding proteins"/>
    <property type="match status" value="1"/>
</dbReference>
<dbReference type="PROSITE" id="PS50886">
    <property type="entry name" value="TRBD"/>
    <property type="match status" value="1"/>
</dbReference>
<proteinExistence type="predicted"/>
<reference evidence="6" key="1">
    <citation type="submission" date="2017-09" db="EMBL/GenBank/DDBJ databases">
        <authorList>
            <person name="Feng G."/>
            <person name="Zhu H."/>
        </authorList>
    </citation>
    <scope>NUCLEOTIDE SEQUENCE [LARGE SCALE GENOMIC DNA]</scope>
    <source>
        <strain evidence="6">1PNM-20</strain>
    </source>
</reference>
<evidence type="ECO:0000256" key="1">
    <source>
        <dbReference type="ARBA" id="ARBA00022555"/>
    </source>
</evidence>
<name>A0A2A2SFF5_9SPHN</name>
<dbReference type="EMBL" id="NSLI01000003">
    <property type="protein sequence ID" value="PAX07996.1"/>
    <property type="molecule type" value="Genomic_DNA"/>
</dbReference>
<dbReference type="Proteomes" id="UP000218151">
    <property type="component" value="Unassembled WGS sequence"/>
</dbReference>
<evidence type="ECO:0000256" key="2">
    <source>
        <dbReference type="ARBA" id="ARBA00022884"/>
    </source>
</evidence>
<feature type="domain" description="TRNA-binding" evidence="4">
    <location>
        <begin position="19"/>
        <end position="123"/>
    </location>
</feature>
<dbReference type="SUPFAM" id="SSF50249">
    <property type="entry name" value="Nucleic acid-binding proteins"/>
    <property type="match status" value="1"/>
</dbReference>
<dbReference type="NCBIfam" id="NF007495">
    <property type="entry name" value="PRK10089.1-4"/>
    <property type="match status" value="1"/>
</dbReference>
<protein>
    <submittedName>
        <fullName evidence="5">tRNA-binding protein</fullName>
    </submittedName>
</protein>
<dbReference type="RefSeq" id="WP_095998239.1">
    <property type="nucleotide sequence ID" value="NZ_NSLI01000003.1"/>
</dbReference>
<dbReference type="NCBIfam" id="TIGR02222">
    <property type="entry name" value="chap_CsaA"/>
    <property type="match status" value="1"/>
</dbReference>
<organism evidence="5 6">
    <name type="scientific">Sphingomonas lenta</name>
    <dbReference type="NCBI Taxonomy" id="1141887"/>
    <lineage>
        <taxon>Bacteria</taxon>
        <taxon>Pseudomonadati</taxon>
        <taxon>Pseudomonadota</taxon>
        <taxon>Alphaproteobacteria</taxon>
        <taxon>Sphingomonadales</taxon>
        <taxon>Sphingomonadaceae</taxon>
        <taxon>Sphingomonas</taxon>
    </lineage>
</organism>
<evidence type="ECO:0000313" key="5">
    <source>
        <dbReference type="EMBL" id="PAX07996.1"/>
    </source>
</evidence>
<dbReference type="PANTHER" id="PTHR11586">
    <property type="entry name" value="TRNA-AMINOACYLATION COFACTOR ARC1 FAMILY MEMBER"/>
    <property type="match status" value="1"/>
</dbReference>
<evidence type="ECO:0000259" key="4">
    <source>
        <dbReference type="PROSITE" id="PS50886"/>
    </source>
</evidence>
<keyword evidence="6" id="KW-1185">Reference proteome</keyword>
<dbReference type="OrthoDB" id="9794564at2"/>
<dbReference type="NCBIfam" id="NF007494">
    <property type="entry name" value="PRK10089.1-3"/>
    <property type="match status" value="1"/>
</dbReference>
<sequence>MHMTHDPTAPSAPEIAFDDWLKVDIRVGTIVSAEPFPEARKPSIKLVIDFGPAIGRRKSAAQIAARYAPDELVGRQVAAVVNFPPRQIGPTVSEVLTLGFPDEEGRVVLLQPDATVPNGGRLF</sequence>
<accession>A0A2A2SFF5</accession>
<dbReference type="Pfam" id="PF01588">
    <property type="entry name" value="tRNA_bind"/>
    <property type="match status" value="1"/>
</dbReference>
<evidence type="ECO:0000313" key="6">
    <source>
        <dbReference type="Proteomes" id="UP000218151"/>
    </source>
</evidence>
<dbReference type="InterPro" id="IPR051270">
    <property type="entry name" value="Tyrosine-tRNA_ligase_regulator"/>
</dbReference>
<keyword evidence="2 3" id="KW-0694">RNA-binding</keyword>
<comment type="caution">
    <text evidence="5">The sequence shown here is derived from an EMBL/GenBank/DDBJ whole genome shotgun (WGS) entry which is preliminary data.</text>
</comment>
<dbReference type="InterPro" id="IPR012340">
    <property type="entry name" value="NA-bd_OB-fold"/>
</dbReference>